<dbReference type="AlphaFoldDB" id="A0A8X6KHR3"/>
<accession>A0A8X6KHR3</accession>
<sequence>MYSAVKHFRYHLEGHEFTIFTYCKPLIFTFNQPSNKASPRQLRHLDIIRQYTATIQHISGKDNIVAGALSRIAEICLPPTIDYEAKATAQDSNQELNNLTSLSNCNLKFDKLPVVGSEYMITSEFSTG</sequence>
<keyword evidence="2" id="KW-1185">Reference proteome</keyword>
<comment type="caution">
    <text evidence="1">The sequence shown here is derived from an EMBL/GenBank/DDBJ whole genome shotgun (WGS) entry which is preliminary data.</text>
</comment>
<reference evidence="1" key="1">
    <citation type="submission" date="2020-08" db="EMBL/GenBank/DDBJ databases">
        <title>Multicomponent nature underlies the extraordinary mechanical properties of spider dragline silk.</title>
        <authorList>
            <person name="Kono N."/>
            <person name="Nakamura H."/>
            <person name="Mori M."/>
            <person name="Yoshida Y."/>
            <person name="Ohtoshi R."/>
            <person name="Malay A.D."/>
            <person name="Moran D.A.P."/>
            <person name="Tomita M."/>
            <person name="Numata K."/>
            <person name="Arakawa K."/>
        </authorList>
    </citation>
    <scope>NUCLEOTIDE SEQUENCE</scope>
</reference>
<evidence type="ECO:0000313" key="2">
    <source>
        <dbReference type="Proteomes" id="UP000886998"/>
    </source>
</evidence>
<dbReference type="InterPro" id="IPR043502">
    <property type="entry name" value="DNA/RNA_pol_sf"/>
</dbReference>
<dbReference type="GO" id="GO:0071897">
    <property type="term" value="P:DNA biosynthetic process"/>
    <property type="evidence" value="ECO:0007669"/>
    <property type="project" value="UniProtKB-ARBA"/>
</dbReference>
<organism evidence="1 2">
    <name type="scientific">Trichonephila inaurata madagascariensis</name>
    <dbReference type="NCBI Taxonomy" id="2747483"/>
    <lineage>
        <taxon>Eukaryota</taxon>
        <taxon>Metazoa</taxon>
        <taxon>Ecdysozoa</taxon>
        <taxon>Arthropoda</taxon>
        <taxon>Chelicerata</taxon>
        <taxon>Arachnida</taxon>
        <taxon>Araneae</taxon>
        <taxon>Araneomorphae</taxon>
        <taxon>Entelegynae</taxon>
        <taxon>Araneoidea</taxon>
        <taxon>Nephilidae</taxon>
        <taxon>Trichonephila</taxon>
        <taxon>Trichonephila inaurata</taxon>
    </lineage>
</organism>
<dbReference type="InterPro" id="IPR050951">
    <property type="entry name" value="Retrovirus_Pol_polyprotein"/>
</dbReference>
<dbReference type="Proteomes" id="UP000886998">
    <property type="component" value="Unassembled WGS sequence"/>
</dbReference>
<dbReference type="EMBL" id="BMAV01026369">
    <property type="protein sequence ID" value="GFS49857.1"/>
    <property type="molecule type" value="Genomic_DNA"/>
</dbReference>
<dbReference type="OrthoDB" id="422540at2759"/>
<evidence type="ECO:0000313" key="1">
    <source>
        <dbReference type="EMBL" id="GFS49857.1"/>
    </source>
</evidence>
<dbReference type="PANTHER" id="PTHR37984">
    <property type="entry name" value="PROTEIN CBG26694"/>
    <property type="match status" value="1"/>
</dbReference>
<dbReference type="SUPFAM" id="SSF56672">
    <property type="entry name" value="DNA/RNA polymerases"/>
    <property type="match status" value="1"/>
</dbReference>
<protein>
    <recommendedName>
        <fullName evidence="3">Reverse transcriptase RNase H-like domain-containing protein</fullName>
    </recommendedName>
</protein>
<proteinExistence type="predicted"/>
<dbReference type="PANTHER" id="PTHR37984:SF5">
    <property type="entry name" value="PROTEIN NYNRIN-LIKE"/>
    <property type="match status" value="1"/>
</dbReference>
<name>A0A8X6KHR3_9ARAC</name>
<evidence type="ECO:0008006" key="3">
    <source>
        <dbReference type="Google" id="ProtNLM"/>
    </source>
</evidence>
<gene>
    <name evidence="1" type="primary">CM83_16985</name>
    <name evidence="1" type="ORF">TNIN_228791</name>
</gene>